<dbReference type="SUPFAM" id="SSF48452">
    <property type="entry name" value="TPR-like"/>
    <property type="match status" value="1"/>
</dbReference>
<feature type="coiled-coil region" evidence="1">
    <location>
        <begin position="603"/>
        <end position="630"/>
    </location>
</feature>
<keyword evidence="3" id="KW-1185">Reference proteome</keyword>
<organism evidence="2 3">
    <name type="scientific">Rarispira pelagica</name>
    <dbReference type="NCBI Taxonomy" id="3141764"/>
    <lineage>
        <taxon>Bacteria</taxon>
        <taxon>Pseudomonadati</taxon>
        <taxon>Spirochaetota</taxon>
        <taxon>Spirochaetia</taxon>
        <taxon>Winmispirales</taxon>
        <taxon>Winmispiraceae</taxon>
        <taxon>Rarispira</taxon>
    </lineage>
</organism>
<evidence type="ECO:0000313" key="3">
    <source>
        <dbReference type="Proteomes" id="UP001466331"/>
    </source>
</evidence>
<accession>A0ABU9UD54</accession>
<dbReference type="Gene3D" id="1.25.40.10">
    <property type="entry name" value="Tetratricopeptide repeat domain"/>
    <property type="match status" value="2"/>
</dbReference>
<reference evidence="2 3" key="1">
    <citation type="submission" date="2024-03" db="EMBL/GenBank/DDBJ databases">
        <title>Ignisphaera cupida sp. nov., a hyperthermophilic hydrolytic archaeon from a hot spring of Kamchatka, and proposal of Ignisphaeraceae fam. nov.</title>
        <authorList>
            <person name="Podosokorskaya O.A."/>
            <person name="Elcheninov A.G."/>
            <person name="Maltseva A.I."/>
            <person name="Zayulina K.S."/>
            <person name="Novikov A."/>
            <person name="Merkel A.Y."/>
        </authorList>
    </citation>
    <scope>NUCLEOTIDE SEQUENCE [LARGE SCALE GENOMIC DNA]</scope>
    <source>
        <strain evidence="2 3">38H-sp</strain>
    </source>
</reference>
<name>A0ABU9UD54_9SPIR</name>
<dbReference type="RefSeq" id="WP_420069322.1">
    <property type="nucleotide sequence ID" value="NZ_JBCHKQ010000002.1"/>
</dbReference>
<dbReference type="Proteomes" id="UP001466331">
    <property type="component" value="Unassembled WGS sequence"/>
</dbReference>
<dbReference type="EMBL" id="JBCHKQ010000002">
    <property type="protein sequence ID" value="MEM5947875.1"/>
    <property type="molecule type" value="Genomic_DNA"/>
</dbReference>
<dbReference type="InterPro" id="IPR011990">
    <property type="entry name" value="TPR-like_helical_dom_sf"/>
</dbReference>
<evidence type="ECO:0000313" key="2">
    <source>
        <dbReference type="EMBL" id="MEM5947875.1"/>
    </source>
</evidence>
<sequence>MIGKGQLRYIFFVLFLFFSAIPSFSMGGQEEDRLKIAEKLIEEQKYNQAIELIQKEIEDNPDRFDEGEALMQKIREIRSDYNVLYQELIDVLYVEKDVKKALEIIAEMEKMDADPNPATKELIRKAKETARFVYNQEEFLRIMNQAASYISDKRYMDAISLYRTGFELYREEFFASDYGDIIKNGMKVALDNLNVFLDDIEGKYTLLNQAYNDFFTKLEQEKKGEYKVVAEDYLEFSSVLADFISKVAAVKNIGNYIYATNINVINSFNLDREDFFLGFMQRYVTGRVNTDIKDGITGALDQYINSYMFTIISTLDELMDSYFSVASGKVLDSAVSAISDVNRLSSLVLSLQKDWGGLYVVRENKLEKGLSDNVVNIWPYILKAKAVKNSIAILSSLYSLDKIDITESSDRDKLESYLSLIEDQFLKVYSLLSQLKDEESKLLASYGNVLSRMAQSVYEIIKPIFIKKLNLLTKSAIGLNEKISSLDVAVSETEQKKISDTITESENLIRGKEEVILVGDKEETILAKYPDKAIENIEVIKQRKKELIIDIENLKKFFVSQREEFINSKIISDNINKLDSILDYLIKLDNNIINLEKQASAAVFNADRYRNEAERKLEEAERAINLKNYEDARNLLEDAGDLFSTSLSYKEDKALRESMDKRLLALSDAIVKAENQKVIVEVRSLIEKGRELYLRGNFDEAERTLLTARARWAVTQPEENPEVEYWLKFVKAALSIQRGRTVLDTDPLYTEITQLLNLARANYTQAKTLIKQGKQEEGGKLLDKATENLLRVRMAFPLNQDASLLLLRIEQLKNPDSFDSLFKEKINEAVAQLDESPQEAYATLKDLREIKPDFPGLANAIYQAEIKLGIRIPPPDPAKISRAKELYKNALAIYNRNDRANFPIALEQLNQAVLLDPDNREAISLKDRIQLAMGGQTSVVLPSYALKLYKDAEQKFTEGSFYEALAIVRKLLEDERAKNYPPLLELKKRIESRI</sequence>
<proteinExistence type="predicted"/>
<gene>
    <name evidence="2" type="ORF">WKV44_04900</name>
</gene>
<keyword evidence="1" id="KW-0175">Coiled coil</keyword>
<comment type="caution">
    <text evidence="2">The sequence shown here is derived from an EMBL/GenBank/DDBJ whole genome shotgun (WGS) entry which is preliminary data.</text>
</comment>
<evidence type="ECO:0008006" key="4">
    <source>
        <dbReference type="Google" id="ProtNLM"/>
    </source>
</evidence>
<protein>
    <recommendedName>
        <fullName evidence="4">Tetratricopeptide repeat-containing protein</fullName>
    </recommendedName>
</protein>
<evidence type="ECO:0000256" key="1">
    <source>
        <dbReference type="SAM" id="Coils"/>
    </source>
</evidence>